<dbReference type="OrthoDB" id="9814556at2"/>
<evidence type="ECO:0000256" key="5">
    <source>
        <dbReference type="RuleBase" id="RU362075"/>
    </source>
</evidence>
<dbReference type="Proteomes" id="UP000093199">
    <property type="component" value="Unassembled WGS sequence"/>
</dbReference>
<evidence type="ECO:0000256" key="1">
    <source>
        <dbReference type="ARBA" id="ARBA00004829"/>
    </source>
</evidence>
<dbReference type="Pfam" id="PF01593">
    <property type="entry name" value="Amino_oxidase"/>
    <property type="match status" value="1"/>
</dbReference>
<comment type="similarity">
    <text evidence="4">Belongs to the carotenoid/retinoid oxidoreductase family. CrtN subfamily.</text>
</comment>
<dbReference type="InterPro" id="IPR036188">
    <property type="entry name" value="FAD/NAD-bd_sf"/>
</dbReference>
<keyword evidence="8" id="KW-1185">Reference proteome</keyword>
<dbReference type="GO" id="GO:0016117">
    <property type="term" value="P:carotenoid biosynthetic process"/>
    <property type="evidence" value="ECO:0007669"/>
    <property type="project" value="UniProtKB-KW"/>
</dbReference>
<dbReference type="InterPro" id="IPR002937">
    <property type="entry name" value="Amino_oxidase"/>
</dbReference>
<evidence type="ECO:0000256" key="3">
    <source>
        <dbReference type="ARBA" id="ARBA00023002"/>
    </source>
</evidence>
<dbReference type="PANTHER" id="PTHR43734:SF1">
    <property type="entry name" value="PHYTOENE DESATURASE"/>
    <property type="match status" value="1"/>
</dbReference>
<proteinExistence type="inferred from homology"/>
<feature type="domain" description="Amine oxidase" evidence="6">
    <location>
        <begin position="13"/>
        <end position="474"/>
    </location>
</feature>
<dbReference type="EMBL" id="MASJ01000002">
    <property type="protein sequence ID" value="OCS87951.1"/>
    <property type="molecule type" value="Genomic_DNA"/>
</dbReference>
<dbReference type="GO" id="GO:0016491">
    <property type="term" value="F:oxidoreductase activity"/>
    <property type="evidence" value="ECO:0007669"/>
    <property type="project" value="UniProtKB-KW"/>
</dbReference>
<reference evidence="7 8" key="1">
    <citation type="submission" date="2016-07" db="EMBL/GenBank/DDBJ databases">
        <title>Caryophanon tenue genome sequencing.</title>
        <authorList>
            <person name="Verma A."/>
            <person name="Pal Y."/>
            <person name="Krishnamurthi S."/>
        </authorList>
    </citation>
    <scope>NUCLEOTIDE SEQUENCE [LARGE SCALE GENOMIC DNA]</scope>
    <source>
        <strain evidence="7 8">DSM 14152</strain>
    </source>
</reference>
<dbReference type="InterPro" id="IPR014105">
    <property type="entry name" value="Carotenoid/retinoid_OxRdtase"/>
</dbReference>
<dbReference type="Gene3D" id="3.50.50.60">
    <property type="entry name" value="FAD/NAD(P)-binding domain"/>
    <property type="match status" value="2"/>
</dbReference>
<gene>
    <name evidence="7" type="ORF">A6M13_08245</name>
</gene>
<dbReference type="PRINTS" id="PR00419">
    <property type="entry name" value="ADXRDTASE"/>
</dbReference>
<name>A0A1C0YLD1_9BACL</name>
<keyword evidence="3 5" id="KW-0560">Oxidoreductase</keyword>
<sequence>MSKKIVVIGAGPGGLTAAMLLAHKGYDVHVYEKQPYIGGRTSHIQLGDYRFDLGPTFLNMAYLAEEIFEVTGRNIHDYIELMHLDPMYELVFRDKKIKMTRDVEEMIRQINRVFPGNEQGFQRYLVKNQKKLQTLAPLLQSDMTGYRSLLKPEAFKALPELEIGKSLMDTLSTFFKDEKLQLAFTFQSKYLGMSPWESPGAFSILSYIEHAYGVYHIKGGLNQLTKAMAKVAEEEGATITTNCGVKKMVIEGKTVKGVELDNGEFVAADDVVVNGDFSTVMTKLVEPGILKKYAAEKLEQKPYSCSAVLLYLGVSKQFDLPHHTIWFAEDYRKNVEEITQSFELSEDPSIYIQNATVTDPTLAPDGKSTLYILAPVPNNFSNIDWEKHREEYRDMLISMVSEKLGIDDLTPYIEQEHMITPADFEHKHHVYKGAIFNLGHQLRQMMAFRPNNQFEELDHCYLVGGGTHPGSGLPIIIESARISTNLILKRDKQTPYDVKPLPSYEPFTENALSGKEDQIAAIKPLSIIAGIR</sequence>
<evidence type="ECO:0000256" key="4">
    <source>
        <dbReference type="ARBA" id="ARBA00038322"/>
    </source>
</evidence>
<protein>
    <submittedName>
        <fullName evidence="7">Phytoene desaturase</fullName>
    </submittedName>
</protein>
<dbReference type="SUPFAM" id="SSF51905">
    <property type="entry name" value="FAD/NAD(P)-binding domain"/>
    <property type="match status" value="1"/>
</dbReference>
<comment type="caution">
    <text evidence="7">The sequence shown here is derived from an EMBL/GenBank/DDBJ whole genome shotgun (WGS) entry which is preliminary data.</text>
</comment>
<evidence type="ECO:0000313" key="8">
    <source>
        <dbReference type="Proteomes" id="UP000093199"/>
    </source>
</evidence>
<keyword evidence="2 5" id="KW-0125">Carotenoid biosynthesis</keyword>
<evidence type="ECO:0000259" key="6">
    <source>
        <dbReference type="Pfam" id="PF01593"/>
    </source>
</evidence>
<dbReference type="NCBIfam" id="TIGR02734">
    <property type="entry name" value="crtI_fam"/>
    <property type="match status" value="1"/>
</dbReference>
<evidence type="ECO:0000313" key="7">
    <source>
        <dbReference type="EMBL" id="OCS87951.1"/>
    </source>
</evidence>
<evidence type="ECO:0000256" key="2">
    <source>
        <dbReference type="ARBA" id="ARBA00022746"/>
    </source>
</evidence>
<dbReference type="STRING" id="33978.A6M13_08245"/>
<comment type="pathway">
    <text evidence="1 5">Carotenoid biosynthesis.</text>
</comment>
<accession>A0A1C0YLD1</accession>
<dbReference type="PANTHER" id="PTHR43734">
    <property type="entry name" value="PHYTOENE DESATURASE"/>
    <property type="match status" value="1"/>
</dbReference>
<dbReference type="RefSeq" id="WP_066542756.1">
    <property type="nucleotide sequence ID" value="NZ_MASJ01000002.1"/>
</dbReference>
<dbReference type="AlphaFoldDB" id="A0A1C0YLD1"/>
<organism evidence="7 8">
    <name type="scientific">Caryophanon tenue</name>
    <dbReference type="NCBI Taxonomy" id="33978"/>
    <lineage>
        <taxon>Bacteria</taxon>
        <taxon>Bacillati</taxon>
        <taxon>Bacillota</taxon>
        <taxon>Bacilli</taxon>
        <taxon>Bacillales</taxon>
        <taxon>Caryophanaceae</taxon>
        <taxon>Caryophanon</taxon>
    </lineage>
</organism>